<dbReference type="RefSeq" id="WP_407340581.1">
    <property type="nucleotide sequence ID" value="NZ_CP136862.1"/>
</dbReference>
<proteinExistence type="predicted"/>
<evidence type="ECO:0000313" key="1">
    <source>
        <dbReference type="EMBL" id="WOJ90992.1"/>
    </source>
</evidence>
<organism evidence="1 2">
    <name type="scientific">Methylocapsa polymorpha</name>
    <dbReference type="NCBI Taxonomy" id="3080828"/>
    <lineage>
        <taxon>Bacteria</taxon>
        <taxon>Pseudomonadati</taxon>
        <taxon>Pseudomonadota</taxon>
        <taxon>Alphaproteobacteria</taxon>
        <taxon>Hyphomicrobiales</taxon>
        <taxon>Beijerinckiaceae</taxon>
        <taxon>Methylocapsa</taxon>
    </lineage>
</organism>
<accession>A0ABZ0HW44</accession>
<protein>
    <submittedName>
        <fullName evidence="1">Uncharacterized protein</fullName>
    </submittedName>
</protein>
<name>A0ABZ0HW44_9HYPH</name>
<dbReference type="EMBL" id="CP136862">
    <property type="protein sequence ID" value="WOJ90992.1"/>
    <property type="molecule type" value="Genomic_DNA"/>
</dbReference>
<keyword evidence="2" id="KW-1185">Reference proteome</keyword>
<reference evidence="1 2" key="1">
    <citation type="submission" date="2023-10" db="EMBL/GenBank/DDBJ databases">
        <title>Novel methanotroph of the genus Methylocapsa from a subarctic wetland.</title>
        <authorList>
            <person name="Belova S.E."/>
            <person name="Oshkin I.Y."/>
            <person name="Miroshnikov K."/>
            <person name="Dedysh S.N."/>
        </authorList>
    </citation>
    <scope>NUCLEOTIDE SEQUENCE [LARGE SCALE GENOMIC DNA]</scope>
    <source>
        <strain evidence="1 2">RX1</strain>
    </source>
</reference>
<evidence type="ECO:0000313" key="2">
    <source>
        <dbReference type="Proteomes" id="UP001626536"/>
    </source>
</evidence>
<sequence>MSSLTTENLAQIEALLSGPDADPSVLQDFRQRFPGVSLTRCDPSDVDGERPYKEFARFNLFLVSAVNHCVTMTRDPAIATGIIVVQNKVKP</sequence>
<gene>
    <name evidence="1" type="ORF">RZS28_06825</name>
</gene>
<dbReference type="Proteomes" id="UP001626536">
    <property type="component" value="Chromosome"/>
</dbReference>